<accession>K6YQH4</accession>
<dbReference type="AlphaFoldDB" id="K6YQH4"/>
<dbReference type="Gene3D" id="3.10.450.50">
    <property type="match status" value="1"/>
</dbReference>
<feature type="signal peptide" evidence="1">
    <location>
        <begin position="1"/>
        <end position="18"/>
    </location>
</feature>
<keyword evidence="1" id="KW-0732">Signal</keyword>
<organism evidence="3 4">
    <name type="scientific">Paraglaciecola arctica BSs20135</name>
    <dbReference type="NCBI Taxonomy" id="493475"/>
    <lineage>
        <taxon>Bacteria</taxon>
        <taxon>Pseudomonadati</taxon>
        <taxon>Pseudomonadota</taxon>
        <taxon>Gammaproteobacteria</taxon>
        <taxon>Alteromonadales</taxon>
        <taxon>Alteromonadaceae</taxon>
        <taxon>Paraglaciecola</taxon>
    </lineage>
</organism>
<evidence type="ECO:0000313" key="4">
    <source>
        <dbReference type="Proteomes" id="UP000006327"/>
    </source>
</evidence>
<evidence type="ECO:0000313" key="3">
    <source>
        <dbReference type="EMBL" id="GAC18863.1"/>
    </source>
</evidence>
<reference evidence="3 4" key="1">
    <citation type="journal article" date="2017" name="Antonie Van Leeuwenhoek">
        <title>Rhizobium rhizosphaerae sp. nov., a novel species isolated from rice rhizosphere.</title>
        <authorList>
            <person name="Zhao J.J."/>
            <person name="Zhang J."/>
            <person name="Zhang R.J."/>
            <person name="Zhang C.W."/>
            <person name="Yin H.Q."/>
            <person name="Zhang X.X."/>
        </authorList>
    </citation>
    <scope>NUCLEOTIDE SEQUENCE [LARGE SCALE GENOMIC DNA]</scope>
    <source>
        <strain evidence="3 4">BSs20135</strain>
    </source>
</reference>
<dbReference type="RefSeq" id="WP_007619105.1">
    <property type="nucleotide sequence ID" value="NZ_BAEO01000025.1"/>
</dbReference>
<dbReference type="InterPro" id="IPR027843">
    <property type="entry name" value="DUF4440"/>
</dbReference>
<feature type="chain" id="PRO_5003901345" description="DUF4440 domain-containing protein" evidence="1">
    <location>
        <begin position="19"/>
        <end position="153"/>
    </location>
</feature>
<gene>
    <name evidence="3" type="ORF">GARC_1896</name>
</gene>
<dbReference type="Proteomes" id="UP000006327">
    <property type="component" value="Unassembled WGS sequence"/>
</dbReference>
<feature type="domain" description="DUF4440" evidence="2">
    <location>
        <begin position="34"/>
        <end position="140"/>
    </location>
</feature>
<protein>
    <recommendedName>
        <fullName evidence="2">DUF4440 domain-containing protein</fullName>
    </recommendedName>
</protein>
<dbReference type="InterPro" id="IPR032710">
    <property type="entry name" value="NTF2-like_dom_sf"/>
</dbReference>
<evidence type="ECO:0000259" key="2">
    <source>
        <dbReference type="Pfam" id="PF14534"/>
    </source>
</evidence>
<comment type="caution">
    <text evidence="3">The sequence shown here is derived from an EMBL/GenBank/DDBJ whole genome shotgun (WGS) entry which is preliminary data.</text>
</comment>
<dbReference type="EMBL" id="BAEO01000025">
    <property type="protein sequence ID" value="GAC18863.1"/>
    <property type="molecule type" value="Genomic_DNA"/>
</dbReference>
<dbReference type="STRING" id="493475.GARC_1896"/>
<sequence length="153" mass="17503">MKNLTMFVSVFLSMSSLANEIPLVEKMTALDTVLFETFNHCQDPKELEKHASYFSADVEFYHDSGGVTWDREAMISNTQKNVCGNYTRKLVAGSLKVHPIKDFGAITEGVHIFCQNKSQICEGKADFVMVWRNTDNKWEITRVLSYGHRENNE</sequence>
<keyword evidence="4" id="KW-1185">Reference proteome</keyword>
<proteinExistence type="predicted"/>
<dbReference type="SUPFAM" id="SSF54427">
    <property type="entry name" value="NTF2-like"/>
    <property type="match status" value="1"/>
</dbReference>
<dbReference type="OrthoDB" id="119951at2"/>
<dbReference type="Pfam" id="PF14534">
    <property type="entry name" value="DUF4440"/>
    <property type="match status" value="1"/>
</dbReference>
<evidence type="ECO:0000256" key="1">
    <source>
        <dbReference type="SAM" id="SignalP"/>
    </source>
</evidence>
<name>K6YQH4_9ALTE</name>
<dbReference type="eggNOG" id="COG1680">
    <property type="taxonomic scope" value="Bacteria"/>
</dbReference>